<dbReference type="Pfam" id="PF09859">
    <property type="entry name" value="Oxygenase-NA"/>
    <property type="match status" value="1"/>
</dbReference>
<dbReference type="EMBL" id="WVHT01000010">
    <property type="protein sequence ID" value="MXV52860.1"/>
    <property type="molecule type" value="Genomic_DNA"/>
</dbReference>
<dbReference type="Gene3D" id="2.60.120.620">
    <property type="entry name" value="q2cbj1_9rhob like domain"/>
    <property type="match status" value="1"/>
</dbReference>
<name>A0A7K1YEN2_9SPHI</name>
<dbReference type="AlphaFoldDB" id="A0A7K1YEN2"/>
<gene>
    <name evidence="1" type="ORF">GS399_17950</name>
</gene>
<keyword evidence="2" id="KW-1185">Reference proteome</keyword>
<comment type="caution">
    <text evidence="1">The sequence shown here is derived from an EMBL/GenBank/DDBJ whole genome shotgun (WGS) entry which is preliminary data.</text>
</comment>
<dbReference type="Proteomes" id="UP000466586">
    <property type="component" value="Unassembled WGS sequence"/>
</dbReference>
<evidence type="ECO:0000313" key="1">
    <source>
        <dbReference type="EMBL" id="MXV52860.1"/>
    </source>
</evidence>
<protein>
    <submittedName>
        <fullName evidence="1">Prolyl 4-hydroxylase subunit alpha</fullName>
    </submittedName>
</protein>
<reference evidence="1 2" key="1">
    <citation type="submission" date="2019-11" db="EMBL/GenBank/DDBJ databases">
        <title>Pedobacter sp. HMF7647 Genome sequencing and assembly.</title>
        <authorList>
            <person name="Kang H."/>
            <person name="Kim H."/>
            <person name="Joh K."/>
        </authorList>
    </citation>
    <scope>NUCLEOTIDE SEQUENCE [LARGE SCALE GENOMIC DNA]</scope>
    <source>
        <strain evidence="1 2">HMF7647</strain>
    </source>
</reference>
<dbReference type="RefSeq" id="WP_160846037.1">
    <property type="nucleotide sequence ID" value="NZ_WVHT01000010.1"/>
</dbReference>
<sequence>MDNIIERLETVDWQLVCSQLNDKGYSQIKGLVTPHDCDVLRNQYGDQQLFRKTITMERYRFGKGEYRYYNYPLPELIHLIRENVYEKLAPAANSWMNVLHIDRQYPASLSDLQSLCRAHNQHEPTVLILNYKQGGFNTLHQDLYGDIFFPFQLVLFLNEPGTDYEGGEFVLTEQVPRAQSKAIVLRPGKGDALIFTTNFRPVKGNHGFYRANMKHGVSEVLNGNRYSLGIIFHDAVT</sequence>
<evidence type="ECO:0000313" key="2">
    <source>
        <dbReference type="Proteomes" id="UP000466586"/>
    </source>
</evidence>
<accession>A0A7K1YEN2</accession>
<proteinExistence type="predicted"/>
<organism evidence="1 2">
    <name type="scientific">Hufsiella arboris</name>
    <dbReference type="NCBI Taxonomy" id="2695275"/>
    <lineage>
        <taxon>Bacteria</taxon>
        <taxon>Pseudomonadati</taxon>
        <taxon>Bacteroidota</taxon>
        <taxon>Sphingobacteriia</taxon>
        <taxon>Sphingobacteriales</taxon>
        <taxon>Sphingobacteriaceae</taxon>
        <taxon>Hufsiella</taxon>
    </lineage>
</organism>
<dbReference type="InterPro" id="IPR018655">
    <property type="entry name" value="DUF2086"/>
</dbReference>